<dbReference type="OrthoDB" id="2428500at2759"/>
<reference evidence="2" key="1">
    <citation type="journal article" date="2016" name="Proc. Natl. Acad. Sci. U.S.A.">
        <title>Lipid metabolic changes in an early divergent fungus govern the establishment of a mutualistic symbiosis with endobacteria.</title>
        <authorList>
            <person name="Lastovetsky O.A."/>
            <person name="Gaspar M.L."/>
            <person name="Mondo S.J."/>
            <person name="LaButti K.M."/>
            <person name="Sandor L."/>
            <person name="Grigoriev I.V."/>
            <person name="Henry S.A."/>
            <person name="Pawlowska T.E."/>
        </authorList>
    </citation>
    <scope>NUCLEOTIDE SEQUENCE [LARGE SCALE GENOMIC DNA]</scope>
    <source>
        <strain evidence="2">ATCC 52814</strain>
    </source>
</reference>
<dbReference type="GO" id="GO:0003676">
    <property type="term" value="F:nucleic acid binding"/>
    <property type="evidence" value="ECO:0007669"/>
    <property type="project" value="InterPro"/>
</dbReference>
<evidence type="ECO:0000313" key="2">
    <source>
        <dbReference type="EMBL" id="ORE05654.1"/>
    </source>
</evidence>
<sequence length="90" mass="10477">MIHKRPNIQKLIVDRGYKVAYLPYSPFLNPIELFWAKVKARIRRDCLTATDILSERIIESAKQVTVADCQGWIKHSVSFFDRCLALEPML</sequence>
<gene>
    <name evidence="2" type="ORF">BCV72DRAFT_208896</name>
</gene>
<dbReference type="Gene3D" id="3.30.420.10">
    <property type="entry name" value="Ribonuclease H-like superfamily/Ribonuclease H"/>
    <property type="match status" value="1"/>
</dbReference>
<proteinExistence type="predicted"/>
<dbReference type="EMBL" id="KV921940">
    <property type="protein sequence ID" value="ORE05654.1"/>
    <property type="molecule type" value="Genomic_DNA"/>
</dbReference>
<dbReference type="Proteomes" id="UP000242414">
    <property type="component" value="Unassembled WGS sequence"/>
</dbReference>
<accession>A0A1X0R0Y3</accession>
<dbReference type="InterPro" id="IPR036397">
    <property type="entry name" value="RNaseH_sf"/>
</dbReference>
<dbReference type="InterPro" id="IPR038717">
    <property type="entry name" value="Tc1-like_DDE_dom"/>
</dbReference>
<evidence type="ECO:0000259" key="1">
    <source>
        <dbReference type="Pfam" id="PF13358"/>
    </source>
</evidence>
<feature type="domain" description="Tc1-like transposase DDE" evidence="1">
    <location>
        <begin position="2"/>
        <end position="44"/>
    </location>
</feature>
<name>A0A1X0R0Y3_RHIZD</name>
<dbReference type="VEuPathDB" id="FungiDB:BCV72DRAFT_208896"/>
<organism evidence="2">
    <name type="scientific">Rhizopus microsporus var. microsporus</name>
    <dbReference type="NCBI Taxonomy" id="86635"/>
    <lineage>
        <taxon>Eukaryota</taxon>
        <taxon>Fungi</taxon>
        <taxon>Fungi incertae sedis</taxon>
        <taxon>Mucoromycota</taxon>
        <taxon>Mucoromycotina</taxon>
        <taxon>Mucoromycetes</taxon>
        <taxon>Mucorales</taxon>
        <taxon>Mucorineae</taxon>
        <taxon>Rhizopodaceae</taxon>
        <taxon>Rhizopus</taxon>
    </lineage>
</organism>
<dbReference type="AlphaFoldDB" id="A0A1X0R0Y3"/>
<protein>
    <recommendedName>
        <fullName evidence="1">Tc1-like transposase DDE domain-containing protein</fullName>
    </recommendedName>
</protein>
<dbReference type="Pfam" id="PF13358">
    <property type="entry name" value="DDE_3"/>
    <property type="match status" value="1"/>
</dbReference>